<reference evidence="1 2" key="1">
    <citation type="submission" date="2021-03" db="EMBL/GenBank/DDBJ databases">
        <title>Genomic Encyclopedia of Type Strains, Phase IV (KMG-IV): sequencing the most valuable type-strain genomes for metagenomic binning, comparative biology and taxonomic classification.</title>
        <authorList>
            <person name="Goeker M."/>
        </authorList>
    </citation>
    <scope>NUCLEOTIDE SEQUENCE [LARGE SCALE GENOMIC DNA]</scope>
    <source>
        <strain evidence="1 2">DSM 23491</strain>
    </source>
</reference>
<name>A0ABS4H1T6_9BACL</name>
<dbReference type="Proteomes" id="UP001519273">
    <property type="component" value="Unassembled WGS sequence"/>
</dbReference>
<sequence length="66" mass="7604">MRTENQVKSKINELTMQKKMLENRIATTPQEQSAAAASLQMQIARLEDMIIMLEWVLNEPTGKYHA</sequence>
<proteinExistence type="predicted"/>
<dbReference type="RefSeq" id="WP_209846878.1">
    <property type="nucleotide sequence ID" value="NZ_CBCRVE010000002.1"/>
</dbReference>
<gene>
    <name evidence="1" type="ORF">J2Z20_001354</name>
</gene>
<evidence type="ECO:0000313" key="1">
    <source>
        <dbReference type="EMBL" id="MBP1936493.1"/>
    </source>
</evidence>
<comment type="caution">
    <text evidence="1">The sequence shown here is derived from an EMBL/GenBank/DDBJ whole genome shotgun (WGS) entry which is preliminary data.</text>
</comment>
<protein>
    <submittedName>
        <fullName evidence="1">Uncharacterized protein</fullName>
    </submittedName>
</protein>
<organism evidence="1 2">
    <name type="scientific">Paenibacillus sediminis</name>
    <dbReference type="NCBI Taxonomy" id="664909"/>
    <lineage>
        <taxon>Bacteria</taxon>
        <taxon>Bacillati</taxon>
        <taxon>Bacillota</taxon>
        <taxon>Bacilli</taxon>
        <taxon>Bacillales</taxon>
        <taxon>Paenibacillaceae</taxon>
        <taxon>Paenibacillus</taxon>
    </lineage>
</organism>
<dbReference type="EMBL" id="JAGGKP010000001">
    <property type="protein sequence ID" value="MBP1936493.1"/>
    <property type="molecule type" value="Genomic_DNA"/>
</dbReference>
<evidence type="ECO:0000313" key="2">
    <source>
        <dbReference type="Proteomes" id="UP001519273"/>
    </source>
</evidence>
<keyword evidence="2" id="KW-1185">Reference proteome</keyword>
<accession>A0ABS4H1T6</accession>